<feature type="repeat" description="TPR" evidence="4">
    <location>
        <begin position="15"/>
        <end position="48"/>
    </location>
</feature>
<dbReference type="EMBL" id="JACJPY010000084">
    <property type="protein sequence ID" value="MBD2152147.1"/>
    <property type="molecule type" value="Genomic_DNA"/>
</dbReference>
<accession>A0A926UVR6</accession>
<dbReference type="SMART" id="SM00304">
    <property type="entry name" value="HAMP"/>
    <property type="match status" value="1"/>
</dbReference>
<dbReference type="InterPro" id="IPR019734">
    <property type="entry name" value="TPR_rpt"/>
</dbReference>
<dbReference type="GO" id="GO:0016020">
    <property type="term" value="C:membrane"/>
    <property type="evidence" value="ECO:0007669"/>
    <property type="project" value="InterPro"/>
</dbReference>
<dbReference type="AlphaFoldDB" id="A0A926UVR6"/>
<evidence type="ECO:0000256" key="2">
    <source>
        <dbReference type="ARBA" id="ARBA00029447"/>
    </source>
</evidence>
<evidence type="ECO:0000313" key="10">
    <source>
        <dbReference type="EMBL" id="MBD2152147.1"/>
    </source>
</evidence>
<dbReference type="SUPFAM" id="SSF58104">
    <property type="entry name" value="Methyl-accepting chemotaxis protein (MCP) signaling domain"/>
    <property type="match status" value="1"/>
</dbReference>
<reference evidence="10" key="2">
    <citation type="submission" date="2020-08" db="EMBL/GenBank/DDBJ databases">
        <authorList>
            <person name="Chen M."/>
            <person name="Teng W."/>
            <person name="Zhao L."/>
            <person name="Hu C."/>
            <person name="Zhou Y."/>
            <person name="Han B."/>
            <person name="Song L."/>
            <person name="Shu W."/>
        </authorList>
    </citation>
    <scope>NUCLEOTIDE SEQUENCE</scope>
    <source>
        <strain evidence="10">FACHB-1277</strain>
    </source>
</reference>
<keyword evidence="7" id="KW-1133">Transmembrane helix</keyword>
<evidence type="ECO:0000259" key="9">
    <source>
        <dbReference type="PROSITE" id="PS50885"/>
    </source>
</evidence>
<keyword evidence="4" id="KW-0802">TPR repeat</keyword>
<evidence type="ECO:0000256" key="5">
    <source>
        <dbReference type="SAM" id="Coils"/>
    </source>
</evidence>
<gene>
    <name evidence="10" type="ORF">H6F44_18775</name>
</gene>
<feature type="transmembrane region" description="Helical" evidence="7">
    <location>
        <begin position="678"/>
        <end position="700"/>
    </location>
</feature>
<dbReference type="InterPro" id="IPR004089">
    <property type="entry name" value="MCPsignal_dom"/>
</dbReference>
<dbReference type="Pfam" id="PF00015">
    <property type="entry name" value="MCPsignal"/>
    <property type="match status" value="1"/>
</dbReference>
<dbReference type="PROSITE" id="PS50111">
    <property type="entry name" value="CHEMOTAXIS_TRANSDUC_2"/>
    <property type="match status" value="1"/>
</dbReference>
<reference evidence="10" key="1">
    <citation type="journal article" date="2015" name="ISME J.">
        <title>Draft Genome Sequence of Streptomyces incarnatus NRRL8089, which Produces the Nucleoside Antibiotic Sinefungin.</title>
        <authorList>
            <person name="Oshima K."/>
            <person name="Hattori M."/>
            <person name="Shimizu H."/>
            <person name="Fukuda K."/>
            <person name="Nemoto M."/>
            <person name="Inagaki K."/>
            <person name="Tamura T."/>
        </authorList>
    </citation>
    <scope>NUCLEOTIDE SEQUENCE</scope>
    <source>
        <strain evidence="10">FACHB-1277</strain>
    </source>
</reference>
<dbReference type="Proteomes" id="UP000631421">
    <property type="component" value="Unassembled WGS sequence"/>
</dbReference>
<dbReference type="Pfam" id="PF00672">
    <property type="entry name" value="HAMP"/>
    <property type="match status" value="1"/>
</dbReference>
<dbReference type="InterPro" id="IPR003660">
    <property type="entry name" value="HAMP_dom"/>
</dbReference>
<dbReference type="PROSITE" id="PS50885">
    <property type="entry name" value="HAMP"/>
    <property type="match status" value="1"/>
</dbReference>
<keyword evidence="5" id="KW-0175">Coiled coil</keyword>
<dbReference type="SMART" id="SM00283">
    <property type="entry name" value="MA"/>
    <property type="match status" value="1"/>
</dbReference>
<dbReference type="Gene3D" id="1.10.8.500">
    <property type="entry name" value="HAMP domain in histidine kinase"/>
    <property type="match status" value="1"/>
</dbReference>
<evidence type="ECO:0000259" key="8">
    <source>
        <dbReference type="PROSITE" id="PS50111"/>
    </source>
</evidence>
<evidence type="ECO:0000256" key="3">
    <source>
        <dbReference type="PROSITE-ProRule" id="PRU00284"/>
    </source>
</evidence>
<dbReference type="PANTHER" id="PTHR32089">
    <property type="entry name" value="METHYL-ACCEPTING CHEMOTAXIS PROTEIN MCPB"/>
    <property type="match status" value="1"/>
</dbReference>
<dbReference type="SUPFAM" id="SSF48452">
    <property type="entry name" value="TPR-like"/>
    <property type="match status" value="1"/>
</dbReference>
<evidence type="ECO:0000256" key="6">
    <source>
        <dbReference type="SAM" id="MobiDB-lite"/>
    </source>
</evidence>
<keyword evidence="11" id="KW-1185">Reference proteome</keyword>
<feature type="region of interest" description="Disordered" evidence="6">
    <location>
        <begin position="252"/>
        <end position="290"/>
    </location>
</feature>
<dbReference type="CDD" id="cd06225">
    <property type="entry name" value="HAMP"/>
    <property type="match status" value="1"/>
</dbReference>
<comment type="caution">
    <text evidence="10">The sequence shown here is derived from an EMBL/GenBank/DDBJ whole genome shotgun (WGS) entry which is preliminary data.</text>
</comment>
<keyword evidence="7" id="KW-0472">Membrane</keyword>
<name>A0A926UVR6_9CYAN</name>
<dbReference type="Gene3D" id="1.10.287.950">
    <property type="entry name" value="Methyl-accepting chemotaxis protein"/>
    <property type="match status" value="1"/>
</dbReference>
<evidence type="ECO:0000256" key="7">
    <source>
        <dbReference type="SAM" id="Phobius"/>
    </source>
</evidence>
<keyword evidence="1 3" id="KW-0807">Transducer</keyword>
<sequence length="1155" mass="124657">MKQDKDVLHTGTIMMTAQYQAALHSYAEGRYEEAMQQFSELLYEDPRNPKLHIWLGATFRKAGKIEYAKVQYQQVLTLTEDPDLLDLASTSLAQIQQKLAGQSHHKGRKQDVVLDNAKTANLKFDVRMAGDDRGGDVTLLAEPVAIAAGDGNSLNGNAINYSASQNGVSKSGEKVRTSANGVATGSLIYEGVAVPPPPAIAALIKPSVNRQEESPFIVVDNDLTGADVAEEINTEKASSSANSFFGKAIASIQNSGQRSQQSRKSNSSKSRSAKPKRNSPSLGDIIFGKAAPKPSAQGFITTDVTNRDNNTDFNADVNLDINTDVNADTNADTNADIVSGSGRDAAAIVSSDPVNTLFDSSSDSSKNAIALEDLFKFSSVGQKITLWGTVLATLPAVMIGVAAYQVGNGLLLEKVNQERQTEVISLAKGTSAFLKAKVDDVAVLKNLLTANDTGRNTLQNPQLAASKAITNNQKQVLQQLTNRLNLYAQAYPSYNSIAVFNANGEFLAQSNNSKTLQVFNADLLNKATNRGNVLLSEPITTKDGVYIYAIAAVKDPVSQKVGMILQAEIPLASLVNHVKSSKLRDDAQSHFYLIDSLGKYVAASQPVTLGGDASEQFTMLPELNAAQLPSLRELSKGDRRAQILAYAPVPNMQNYGLIPWDILTTIDKASAMSDMQNLLFLVSAGIAATPLVIAAIAYALSRNLSNRLRDIRAALRDLQRGELRNSFGALSIEGNDELADISQSVNRMSEQFQVMMQKQEQEKQRLQLQVMKLFQVLSKLARENTAEAKNADLANISDDMILNLGKKVRSELVQHYAEVENYRQQKDQLKAQLVQMLRDMQSLADGDLSVSTRSIDGSLTDVSIFFDDVTRGLQNIISQVKTAANQVNFALGQNDQAIANLCSASQRQVDIVARSMNTIQAGSISAKAIADHSHRAVQSSQTIAEKVHDSDLAIAAVVDKVSELQHTVANTARRIQHLGEVSHKITKAISFVNEIAIQTNFLAINASLEASRQGHTDFSFAAVAEEVGELANRSINATKEMEGMLSDIQQETNAVMSAIESSTTQVVESASLAITAKDNLHQIGNISHEIDGLMNSIANATASQVQTSEGVASLMQDISHIAQRTLATSGEVSKSMKSTKTYSGDLQKSLAHFKN</sequence>
<evidence type="ECO:0000313" key="11">
    <source>
        <dbReference type="Proteomes" id="UP000631421"/>
    </source>
</evidence>
<feature type="coiled-coil region" evidence="5">
    <location>
        <begin position="812"/>
        <end position="839"/>
    </location>
</feature>
<proteinExistence type="inferred from homology"/>
<evidence type="ECO:0000256" key="4">
    <source>
        <dbReference type="PROSITE-ProRule" id="PRU00339"/>
    </source>
</evidence>
<feature type="compositionally biased region" description="Low complexity" evidence="6">
    <location>
        <begin position="252"/>
        <end position="270"/>
    </location>
</feature>
<dbReference type="CDD" id="cd18773">
    <property type="entry name" value="PDC1_HK_sensor"/>
    <property type="match status" value="1"/>
</dbReference>
<dbReference type="InterPro" id="IPR011990">
    <property type="entry name" value="TPR-like_helical_dom_sf"/>
</dbReference>
<keyword evidence="7" id="KW-0812">Transmembrane</keyword>
<feature type="domain" description="HAMP" evidence="9">
    <location>
        <begin position="702"/>
        <end position="757"/>
    </location>
</feature>
<comment type="similarity">
    <text evidence="2">Belongs to the methyl-accepting chemotaxis (MCP) protein family.</text>
</comment>
<dbReference type="PANTHER" id="PTHR32089:SF114">
    <property type="entry name" value="METHYL-ACCEPTING CHEMOTAXIS PROTEIN MCPB"/>
    <property type="match status" value="1"/>
</dbReference>
<organism evidence="10 11">
    <name type="scientific">Pseudanabaena cinerea FACHB-1277</name>
    <dbReference type="NCBI Taxonomy" id="2949581"/>
    <lineage>
        <taxon>Bacteria</taxon>
        <taxon>Bacillati</taxon>
        <taxon>Cyanobacteriota</taxon>
        <taxon>Cyanophyceae</taxon>
        <taxon>Pseudanabaenales</taxon>
        <taxon>Pseudanabaenaceae</taxon>
        <taxon>Pseudanabaena</taxon>
        <taxon>Pseudanabaena cinerea</taxon>
    </lineage>
</organism>
<dbReference type="PROSITE" id="PS50005">
    <property type="entry name" value="TPR"/>
    <property type="match status" value="1"/>
</dbReference>
<feature type="transmembrane region" description="Helical" evidence="7">
    <location>
        <begin position="384"/>
        <end position="404"/>
    </location>
</feature>
<evidence type="ECO:0000256" key="1">
    <source>
        <dbReference type="ARBA" id="ARBA00023224"/>
    </source>
</evidence>
<dbReference type="RefSeq" id="WP_190352557.1">
    <property type="nucleotide sequence ID" value="NZ_JACJPY010000084.1"/>
</dbReference>
<feature type="domain" description="Methyl-accepting transducer" evidence="8">
    <location>
        <begin position="883"/>
        <end position="1119"/>
    </location>
</feature>
<protein>
    <submittedName>
        <fullName evidence="10">HAMP domain-containing protein</fullName>
    </submittedName>
</protein>
<dbReference type="Gene3D" id="1.25.40.10">
    <property type="entry name" value="Tetratricopeptide repeat domain"/>
    <property type="match status" value="1"/>
</dbReference>
<feature type="coiled-coil region" evidence="5">
    <location>
        <begin position="749"/>
        <end position="776"/>
    </location>
</feature>
<dbReference type="Gene3D" id="3.30.450.20">
    <property type="entry name" value="PAS domain"/>
    <property type="match status" value="1"/>
</dbReference>
<dbReference type="GO" id="GO:0007165">
    <property type="term" value="P:signal transduction"/>
    <property type="evidence" value="ECO:0007669"/>
    <property type="project" value="UniProtKB-KW"/>
</dbReference>